<evidence type="ECO:0000259" key="2">
    <source>
        <dbReference type="PROSITE" id="PS50885"/>
    </source>
</evidence>
<reference evidence="3" key="1">
    <citation type="submission" date="2019-03" db="EMBL/GenBank/DDBJ databases">
        <authorList>
            <person name="Hao L."/>
        </authorList>
    </citation>
    <scope>NUCLEOTIDE SEQUENCE</scope>
</reference>
<gene>
    <name evidence="3" type="ORF">SCFA_1500006</name>
</gene>
<dbReference type="PROSITE" id="PS50885">
    <property type="entry name" value="HAMP"/>
    <property type="match status" value="1"/>
</dbReference>
<keyword evidence="1" id="KW-0812">Transmembrane</keyword>
<dbReference type="GO" id="GO:0016020">
    <property type="term" value="C:membrane"/>
    <property type="evidence" value="ECO:0007669"/>
    <property type="project" value="InterPro"/>
</dbReference>
<organism evidence="3">
    <name type="scientific">anaerobic digester metagenome</name>
    <dbReference type="NCBI Taxonomy" id="1263854"/>
    <lineage>
        <taxon>unclassified sequences</taxon>
        <taxon>metagenomes</taxon>
        <taxon>ecological metagenomes</taxon>
    </lineage>
</organism>
<keyword evidence="1" id="KW-0472">Membrane</keyword>
<evidence type="ECO:0000256" key="1">
    <source>
        <dbReference type="SAM" id="Phobius"/>
    </source>
</evidence>
<accession>A0A485LWG2</accession>
<dbReference type="Gene3D" id="6.10.340.10">
    <property type="match status" value="1"/>
</dbReference>
<feature type="domain" description="HAMP" evidence="2">
    <location>
        <begin position="195"/>
        <end position="244"/>
    </location>
</feature>
<dbReference type="EMBL" id="CAADRM010000058">
    <property type="protein sequence ID" value="VFU12912.1"/>
    <property type="molecule type" value="Genomic_DNA"/>
</dbReference>
<sequence>MKIASFAVAFCCLVVFLLGSALFVHTQMKVVGDLELSVLEERLYKENTDILSWAMASMDTEKLTEAPLPSSWGEILIVNNTSLVIENSTNQDHAGKKIHTIPQLLDEAAPILAAIKKSSRETVQTEEYVVATAPLSQNRTLLGFKPRSWEKGLVSQQDAQIKRSVDSLKTVLMIYLGGGLALAVIFSLIIAFISSRPLNRVAKAFEQLSLGDFDAELSPKGGKIMASLSDSFFRLKTSLTIALAKLGSR</sequence>
<protein>
    <recommendedName>
        <fullName evidence="2">HAMP domain-containing protein</fullName>
    </recommendedName>
</protein>
<feature type="transmembrane region" description="Helical" evidence="1">
    <location>
        <begin position="172"/>
        <end position="193"/>
    </location>
</feature>
<name>A0A485LWG2_9ZZZZ</name>
<keyword evidence="1" id="KW-1133">Transmembrane helix</keyword>
<proteinExistence type="predicted"/>
<dbReference type="InterPro" id="IPR003660">
    <property type="entry name" value="HAMP_dom"/>
</dbReference>
<evidence type="ECO:0000313" key="3">
    <source>
        <dbReference type="EMBL" id="VFU12912.1"/>
    </source>
</evidence>
<dbReference type="AlphaFoldDB" id="A0A485LWG2"/>
<dbReference type="GO" id="GO:0007165">
    <property type="term" value="P:signal transduction"/>
    <property type="evidence" value="ECO:0007669"/>
    <property type="project" value="InterPro"/>
</dbReference>